<name>A0A1I4ZZ97_9HYPH</name>
<evidence type="ECO:0000313" key="1">
    <source>
        <dbReference type="EMBL" id="SFN55466.1"/>
    </source>
</evidence>
<dbReference type="Pfam" id="PF06572">
    <property type="entry name" value="DUF1131"/>
    <property type="match status" value="1"/>
</dbReference>
<proteinExistence type="predicted"/>
<protein>
    <recommendedName>
        <fullName evidence="3">DUF1131 domain-containing protein</fullName>
    </recommendedName>
</protein>
<reference evidence="1 2" key="1">
    <citation type="submission" date="2016-10" db="EMBL/GenBank/DDBJ databases">
        <authorList>
            <person name="de Groot N.N."/>
        </authorList>
    </citation>
    <scope>NUCLEOTIDE SEQUENCE [LARGE SCALE GENOMIC DNA]</scope>
    <source>
        <strain evidence="1 2">CGMCC 1.9157</strain>
    </source>
</reference>
<dbReference type="Proteomes" id="UP000199236">
    <property type="component" value="Unassembled WGS sequence"/>
</dbReference>
<evidence type="ECO:0000313" key="2">
    <source>
        <dbReference type="Proteomes" id="UP000199236"/>
    </source>
</evidence>
<organism evidence="1 2">
    <name type="scientific">Cohaesibacter marisflavi</name>
    <dbReference type="NCBI Taxonomy" id="655353"/>
    <lineage>
        <taxon>Bacteria</taxon>
        <taxon>Pseudomonadati</taxon>
        <taxon>Pseudomonadota</taxon>
        <taxon>Alphaproteobacteria</taxon>
        <taxon>Hyphomicrobiales</taxon>
        <taxon>Cohaesibacteraceae</taxon>
    </lineage>
</organism>
<accession>A0A1I4ZZ97</accession>
<sequence>MFGCSDCPSLPNLLCIQRLVFRPCDRLHLRLHLCFKSVSLMHTLLLKSVLRSLPGFALLLTLAGCSVPMGPMTDSAGAPPPRAVLTVTDAGISGLTPETGYGPKSIGAALPGFDIETIQTAGENDTQWTYAAFRDGMQMVQIFKGTGGKIGVVHGVGDAVAGPNGERLGMTFAQAHLPRRACRVGKNLWRGMAICKAANTEKVSLVFAISEYKGPFDRLPSSSDLQGATLQRILWTP</sequence>
<gene>
    <name evidence="1" type="ORF">SAMN04488056_101283</name>
</gene>
<dbReference type="InterPro" id="IPR038714">
    <property type="entry name" value="YfeY-like_sf"/>
</dbReference>
<dbReference type="EMBL" id="FOVR01000001">
    <property type="protein sequence ID" value="SFN55466.1"/>
    <property type="molecule type" value="Genomic_DNA"/>
</dbReference>
<dbReference type="Gene3D" id="2.60.460.10">
    <property type="entry name" value="protein yfey like domain"/>
    <property type="match status" value="1"/>
</dbReference>
<keyword evidence="2" id="KW-1185">Reference proteome</keyword>
<dbReference type="InterPro" id="IPR010938">
    <property type="entry name" value="DUF1131"/>
</dbReference>
<evidence type="ECO:0008006" key="3">
    <source>
        <dbReference type="Google" id="ProtNLM"/>
    </source>
</evidence>
<dbReference type="STRING" id="655353.SAMN04488056_101283"/>
<dbReference type="AlphaFoldDB" id="A0A1I4ZZ97"/>